<comment type="similarity">
    <text evidence="2">Belongs to the unc-93 family.</text>
</comment>
<reference evidence="10" key="1">
    <citation type="journal article" date="2010" name="Science">
        <title>Plasticity of animal genome architecture unmasked by rapid evolution of a pelagic tunicate.</title>
        <authorList>
            <person name="Denoeud F."/>
            <person name="Henriet S."/>
            <person name="Mungpakdee S."/>
            <person name="Aury J.M."/>
            <person name="Da Silva C."/>
            <person name="Brinkmann H."/>
            <person name="Mikhaleva J."/>
            <person name="Olsen L.C."/>
            <person name="Jubin C."/>
            <person name="Canestro C."/>
            <person name="Bouquet J.M."/>
            <person name="Danks G."/>
            <person name="Poulain J."/>
            <person name="Campsteijn C."/>
            <person name="Adamski M."/>
            <person name="Cross I."/>
            <person name="Yadetie F."/>
            <person name="Muffato M."/>
            <person name="Louis A."/>
            <person name="Butcher S."/>
            <person name="Tsagkogeorga G."/>
            <person name="Konrad A."/>
            <person name="Singh S."/>
            <person name="Jensen M.F."/>
            <person name="Cong E.H."/>
            <person name="Eikeseth-Otteraa H."/>
            <person name="Noel B."/>
            <person name="Anthouard V."/>
            <person name="Porcel B.M."/>
            <person name="Kachouri-Lafond R."/>
            <person name="Nishino A."/>
            <person name="Ugolini M."/>
            <person name="Chourrout P."/>
            <person name="Nishida H."/>
            <person name="Aasland R."/>
            <person name="Huzurbazar S."/>
            <person name="Westhof E."/>
            <person name="Delsuc F."/>
            <person name="Lehrach H."/>
            <person name="Reinhardt R."/>
            <person name="Weissenbach J."/>
            <person name="Roy S.W."/>
            <person name="Artiguenave F."/>
            <person name="Postlethwait J.H."/>
            <person name="Manak J.R."/>
            <person name="Thompson E.M."/>
            <person name="Jaillon O."/>
            <person name="Du Pasquier L."/>
            <person name="Boudinot P."/>
            <person name="Liberles D.A."/>
            <person name="Volff J.N."/>
            <person name="Philippe H."/>
            <person name="Lenhard B."/>
            <person name="Roest Crollius H."/>
            <person name="Wincker P."/>
            <person name="Chourrout D."/>
        </authorList>
    </citation>
    <scope>NUCLEOTIDE SEQUENCE [LARGE SCALE GENOMIC DNA]</scope>
</reference>
<evidence type="ECO:0000256" key="3">
    <source>
        <dbReference type="ARBA" id="ARBA00022692"/>
    </source>
</evidence>
<dbReference type="Proteomes" id="UP000011014">
    <property type="component" value="Unassembled WGS sequence"/>
</dbReference>
<dbReference type="SUPFAM" id="SSF103473">
    <property type="entry name" value="MFS general substrate transporter"/>
    <property type="match status" value="1"/>
</dbReference>
<keyword evidence="5 9" id="KW-0472">Membrane</keyword>
<feature type="transmembrane region" description="Helical" evidence="9">
    <location>
        <begin position="26"/>
        <end position="45"/>
    </location>
</feature>
<evidence type="ECO:0000313" key="10">
    <source>
        <dbReference type="EMBL" id="CBY30711.1"/>
    </source>
</evidence>
<feature type="transmembrane region" description="Helical" evidence="9">
    <location>
        <begin position="350"/>
        <end position="367"/>
    </location>
</feature>
<feature type="transmembrane region" description="Helical" evidence="9">
    <location>
        <begin position="65"/>
        <end position="86"/>
    </location>
</feature>
<evidence type="ECO:0000256" key="8">
    <source>
        <dbReference type="ARBA" id="ARBA00041910"/>
    </source>
</evidence>
<feature type="transmembrane region" description="Helical" evidence="9">
    <location>
        <begin position="281"/>
        <end position="299"/>
    </location>
</feature>
<sequence length="457" mass="50867">MISEREPLLYNSKNKEYEERIKKRNIFVLGLGFFFVYTGYLTAAGTSETMLRSYSYRTGESSNGFISLGINAAMNGITAPFVPILFRLLSRRTTMFLGALLSASYVFCFVHPSPELLYLFSAVSGIGGTLLWVSQGTDLVVNSTPETISKNTAIFFSFYMSGMFGGNLFVYFDWNGQEFVTQSQQNSLAIILGIITTIGGFIFLFSKPEAHIIPRTPSFSILSECKSNFLSAFRMSKKLPVQLLMPSMALLGFEIAFYQLAMPTCIGTTHELDDPKGSIGLVMIFLGAGELLGTIFQLLPSKLSPMDSRIVQVTVATILYILASATSFCMFPEECTIHETYSQGMIKPNLSILLICAVAFGFYDCTMQMCINQMFGTLFRSEEDSGGFYVLVNLILCATLTAGFMQVPFYLIIKLFIISYAPFITLPVQICINLSICLVSTCCILRMDHMMRHNLFI</sequence>
<dbReference type="AlphaFoldDB" id="E4Y4W3"/>
<dbReference type="InterPro" id="IPR010291">
    <property type="entry name" value="Ion_channel_UNC-93"/>
</dbReference>
<dbReference type="Pfam" id="PF05978">
    <property type="entry name" value="UNC-93"/>
    <property type="match status" value="1"/>
</dbReference>
<comment type="subcellular location">
    <subcellularLocation>
        <location evidence="1">Membrane</location>
        <topology evidence="1">Multi-pass membrane protein</topology>
    </subcellularLocation>
</comment>
<dbReference type="PANTHER" id="PTHR23294:SF0">
    <property type="entry name" value="UNC93-LIKE PROTEIN MFSD11"/>
    <property type="match status" value="1"/>
</dbReference>
<evidence type="ECO:0000256" key="4">
    <source>
        <dbReference type="ARBA" id="ARBA00022989"/>
    </source>
</evidence>
<organism evidence="10">
    <name type="scientific">Oikopleura dioica</name>
    <name type="common">Tunicate</name>
    <dbReference type="NCBI Taxonomy" id="34765"/>
    <lineage>
        <taxon>Eukaryota</taxon>
        <taxon>Metazoa</taxon>
        <taxon>Chordata</taxon>
        <taxon>Tunicata</taxon>
        <taxon>Appendicularia</taxon>
        <taxon>Copelata</taxon>
        <taxon>Oikopleuridae</taxon>
        <taxon>Oikopleura</taxon>
    </lineage>
</organism>
<evidence type="ECO:0000256" key="9">
    <source>
        <dbReference type="SAM" id="Phobius"/>
    </source>
</evidence>
<dbReference type="EMBL" id="FN654281">
    <property type="protein sequence ID" value="CBY30711.1"/>
    <property type="molecule type" value="Genomic_DNA"/>
</dbReference>
<dbReference type="GO" id="GO:0016020">
    <property type="term" value="C:membrane"/>
    <property type="evidence" value="ECO:0007669"/>
    <property type="project" value="UniProtKB-SubCell"/>
</dbReference>
<proteinExistence type="inferred from homology"/>
<evidence type="ECO:0000256" key="7">
    <source>
        <dbReference type="ARBA" id="ARBA00040302"/>
    </source>
</evidence>
<dbReference type="Gene3D" id="1.20.1250.20">
    <property type="entry name" value="MFS general substrate transporter like domains"/>
    <property type="match status" value="1"/>
</dbReference>
<feature type="transmembrane region" description="Helical" evidence="9">
    <location>
        <begin position="388"/>
        <end position="413"/>
    </location>
</feature>
<evidence type="ECO:0000256" key="1">
    <source>
        <dbReference type="ARBA" id="ARBA00004141"/>
    </source>
</evidence>
<feature type="transmembrane region" description="Helical" evidence="9">
    <location>
        <begin position="187"/>
        <end position="205"/>
    </location>
</feature>
<protein>
    <recommendedName>
        <fullName evidence="7">UNC93-like protein MFSD11</fullName>
    </recommendedName>
    <alternativeName>
        <fullName evidence="8">Major facilitator superfamily domain-containing protein 11</fullName>
    </alternativeName>
</protein>
<accession>E4Y4W3</accession>
<evidence type="ECO:0000256" key="6">
    <source>
        <dbReference type="ARBA" id="ARBA00023180"/>
    </source>
</evidence>
<gene>
    <name evidence="10" type="ORF">GSOID_T00018596001</name>
</gene>
<feature type="transmembrane region" description="Helical" evidence="9">
    <location>
        <begin position="243"/>
        <end position="261"/>
    </location>
</feature>
<feature type="transmembrane region" description="Helical" evidence="9">
    <location>
        <begin position="118"/>
        <end position="141"/>
    </location>
</feature>
<keyword evidence="6" id="KW-0325">Glycoprotein</keyword>
<dbReference type="InterPro" id="IPR036259">
    <property type="entry name" value="MFS_trans_sf"/>
</dbReference>
<name>E4Y4W3_OIKDI</name>
<evidence type="ECO:0000256" key="2">
    <source>
        <dbReference type="ARBA" id="ARBA00009172"/>
    </source>
</evidence>
<evidence type="ECO:0000256" key="5">
    <source>
        <dbReference type="ARBA" id="ARBA00023136"/>
    </source>
</evidence>
<feature type="transmembrane region" description="Helical" evidence="9">
    <location>
        <begin position="419"/>
        <end position="445"/>
    </location>
</feature>
<dbReference type="InterPro" id="IPR051617">
    <property type="entry name" value="UNC-93-like_regulator"/>
</dbReference>
<feature type="transmembrane region" description="Helical" evidence="9">
    <location>
        <begin position="153"/>
        <end position="172"/>
    </location>
</feature>
<keyword evidence="4 9" id="KW-1133">Transmembrane helix</keyword>
<dbReference type="PANTHER" id="PTHR23294">
    <property type="entry name" value="ET TRANSLATION PRODUCT-RELATED"/>
    <property type="match status" value="1"/>
</dbReference>
<feature type="transmembrane region" description="Helical" evidence="9">
    <location>
        <begin position="311"/>
        <end position="330"/>
    </location>
</feature>
<keyword evidence="3 9" id="KW-0812">Transmembrane</keyword>
<feature type="transmembrane region" description="Helical" evidence="9">
    <location>
        <begin position="93"/>
        <end position="112"/>
    </location>
</feature>